<feature type="domain" description="HTH cro/C1-type" evidence="1">
    <location>
        <begin position="7"/>
        <end position="62"/>
    </location>
</feature>
<reference evidence="3 4" key="3">
    <citation type="submission" date="2020-12" db="EMBL/GenBank/DDBJ databases">
        <title>Comparative genomics of Clostridium perfringens reveals patterns of host-associated phylogenetic clades and virulence factors.</title>
        <authorList>
            <person name="Smith A.H."/>
            <person name="Geier R."/>
        </authorList>
    </citation>
    <scope>NUCLEOTIDE SEQUENCE [LARGE SCALE GENOMIC DNA]</scope>
    <source>
        <strain evidence="3 4">CHD15829P</strain>
    </source>
</reference>
<dbReference type="GO" id="GO:0003677">
    <property type="term" value="F:DNA binding"/>
    <property type="evidence" value="ECO:0007669"/>
    <property type="project" value="InterPro"/>
</dbReference>
<dbReference type="SUPFAM" id="SSF47413">
    <property type="entry name" value="lambda repressor-like DNA-binding domains"/>
    <property type="match status" value="1"/>
</dbReference>
<organism evidence="2">
    <name type="scientific">Clostridium perfringens</name>
    <dbReference type="NCBI Taxonomy" id="1502"/>
    <lineage>
        <taxon>Bacteria</taxon>
        <taxon>Bacillati</taxon>
        <taxon>Bacillota</taxon>
        <taxon>Clostridia</taxon>
        <taxon>Eubacteriales</taxon>
        <taxon>Clostridiaceae</taxon>
        <taxon>Clostridium</taxon>
    </lineage>
</organism>
<protein>
    <submittedName>
        <fullName evidence="2">Helix-turn-helix transcriptional regulator</fullName>
    </submittedName>
</protein>
<dbReference type="EMBL" id="DACTCB010000022">
    <property type="protein sequence ID" value="HAT4309022.1"/>
    <property type="molecule type" value="Genomic_DNA"/>
</dbReference>
<dbReference type="PROSITE" id="PS50943">
    <property type="entry name" value="HTH_CROC1"/>
    <property type="match status" value="1"/>
</dbReference>
<gene>
    <name evidence="2" type="ORF">I9080_002866</name>
    <name evidence="3" type="ORF">JJB78_15795</name>
</gene>
<dbReference type="CDD" id="cd00093">
    <property type="entry name" value="HTH_XRE"/>
    <property type="match status" value="1"/>
</dbReference>
<dbReference type="EMBL" id="JAENRE010000012">
    <property type="protein sequence ID" value="MBO3417941.1"/>
    <property type="molecule type" value="Genomic_DNA"/>
</dbReference>
<reference evidence="2" key="2">
    <citation type="submission" date="2020-07" db="EMBL/GenBank/DDBJ databases">
        <authorList>
            <consortium name="NCBI Pathogen Detection Project"/>
        </authorList>
    </citation>
    <scope>NUCLEOTIDE SEQUENCE</scope>
    <source>
        <strain evidence="2">C8</strain>
    </source>
</reference>
<name>A0A8H9QZJ3_CLOPF</name>
<evidence type="ECO:0000259" key="1">
    <source>
        <dbReference type="PROSITE" id="PS50943"/>
    </source>
</evidence>
<comment type="caution">
    <text evidence="2">The sequence shown here is derived from an EMBL/GenBank/DDBJ whole genome shotgun (WGS) entry which is preliminary data.</text>
</comment>
<proteinExistence type="predicted"/>
<dbReference type="RefSeq" id="WP_208345689.1">
    <property type="nucleotide sequence ID" value="NZ_JAENRE010000012.1"/>
</dbReference>
<reference evidence="2" key="1">
    <citation type="journal article" date="2018" name="Genome Biol.">
        <title>SKESA: strategic k-mer extension for scrupulous assemblies.</title>
        <authorList>
            <person name="Souvorov A."/>
            <person name="Agarwala R."/>
            <person name="Lipman D.J."/>
        </authorList>
    </citation>
    <scope>NUCLEOTIDE SEQUENCE</scope>
    <source>
        <strain evidence="2">C8</strain>
    </source>
</reference>
<dbReference type="Pfam" id="PF01381">
    <property type="entry name" value="HTH_3"/>
    <property type="match status" value="1"/>
</dbReference>
<dbReference type="Proteomes" id="UP000668358">
    <property type="component" value="Unassembled WGS sequence"/>
</dbReference>
<accession>A0A8H9QZJ3</accession>
<dbReference type="InterPro" id="IPR001387">
    <property type="entry name" value="Cro/C1-type_HTH"/>
</dbReference>
<dbReference type="InterPro" id="IPR010982">
    <property type="entry name" value="Lambda_DNA-bd_dom_sf"/>
</dbReference>
<evidence type="ECO:0000313" key="3">
    <source>
        <dbReference type="EMBL" id="MBO3417941.1"/>
    </source>
</evidence>
<dbReference type="Gene3D" id="1.10.260.40">
    <property type="entry name" value="lambda repressor-like DNA-binding domains"/>
    <property type="match status" value="1"/>
</dbReference>
<sequence>MEVIKILREFRRINNISQKELAKKLKISRSHLSELEHKINNPSYDLLVRMSNILEICPLKLLEYYSSEDINFNCCKYGCYLTNNKKNKE</sequence>
<evidence type="ECO:0000313" key="4">
    <source>
        <dbReference type="Proteomes" id="UP000668358"/>
    </source>
</evidence>
<evidence type="ECO:0000313" key="2">
    <source>
        <dbReference type="EMBL" id="HAT4309022.1"/>
    </source>
</evidence>
<dbReference type="Proteomes" id="UP000859547">
    <property type="component" value="Unassembled WGS sequence"/>
</dbReference>
<dbReference type="AlphaFoldDB" id="A0A8H9QZJ3"/>
<dbReference type="SMART" id="SM00530">
    <property type="entry name" value="HTH_XRE"/>
    <property type="match status" value="1"/>
</dbReference>